<gene>
    <name evidence="1" type="ORF">ALQ73_102042</name>
</gene>
<name>A0A3M3G287_PSESG</name>
<evidence type="ECO:0000313" key="1">
    <source>
        <dbReference type="EMBL" id="RMM67579.1"/>
    </source>
</evidence>
<evidence type="ECO:0000313" key="2">
    <source>
        <dbReference type="Proteomes" id="UP000276829"/>
    </source>
</evidence>
<proteinExistence type="predicted"/>
<dbReference type="Proteomes" id="UP000276829">
    <property type="component" value="Unassembled WGS sequence"/>
</dbReference>
<dbReference type="EMBL" id="RBON01000180">
    <property type="protein sequence ID" value="RMM67579.1"/>
    <property type="molecule type" value="Genomic_DNA"/>
</dbReference>
<dbReference type="AlphaFoldDB" id="A0A3M3G287"/>
<reference evidence="1 2" key="1">
    <citation type="submission" date="2018-08" db="EMBL/GenBank/DDBJ databases">
        <title>Recombination of ecologically and evolutionarily significant loci maintains genetic cohesion in the Pseudomonas syringae species complex.</title>
        <authorList>
            <person name="Dillon M."/>
            <person name="Thakur S."/>
            <person name="Almeida R.N.D."/>
            <person name="Weir B.S."/>
            <person name="Guttman D.S."/>
        </authorList>
    </citation>
    <scope>NUCLEOTIDE SEQUENCE [LARGE SCALE GENOMIC DNA]</scope>
    <source>
        <strain evidence="1 2">ICMP 4324</strain>
    </source>
</reference>
<sequence length="72" mass="8257">MAFANGCFDFKSCMEIRGLESILAKLNFSSRSQVLEWYTPQKHVHESGGCWLWLRIAATDTYDPWSRLGGSR</sequence>
<comment type="caution">
    <text evidence="1">The sequence shown here is derived from an EMBL/GenBank/DDBJ whole genome shotgun (WGS) entry which is preliminary data.</text>
</comment>
<accession>A0A3M3G287</accession>
<protein>
    <submittedName>
        <fullName evidence="1">Uncharacterized protein</fullName>
    </submittedName>
</protein>
<organism evidence="1 2">
    <name type="scientific">Pseudomonas savastanoi pv. glycinea</name>
    <name type="common">Pseudomonas syringae pv. glycinea</name>
    <dbReference type="NCBI Taxonomy" id="318"/>
    <lineage>
        <taxon>Bacteria</taxon>
        <taxon>Pseudomonadati</taxon>
        <taxon>Pseudomonadota</taxon>
        <taxon>Gammaproteobacteria</taxon>
        <taxon>Pseudomonadales</taxon>
        <taxon>Pseudomonadaceae</taxon>
        <taxon>Pseudomonas</taxon>
    </lineage>
</organism>